<keyword evidence="6" id="KW-0813">Transport</keyword>
<keyword evidence="14 19" id="KW-1133">Transmembrane helix</keyword>
<comment type="pathway">
    <text evidence="3">Carbohydrate metabolism; tricarboxylic acid cycle.</text>
</comment>
<evidence type="ECO:0000256" key="4">
    <source>
        <dbReference type="ARBA" id="ARBA00007244"/>
    </source>
</evidence>
<evidence type="ECO:0000256" key="19">
    <source>
        <dbReference type="SAM" id="Phobius"/>
    </source>
</evidence>
<keyword evidence="9" id="KW-0816">Tricarboxylic acid cycle</keyword>
<evidence type="ECO:0000256" key="15">
    <source>
        <dbReference type="ARBA" id="ARBA00023004"/>
    </source>
</evidence>
<dbReference type="PROSITE" id="PS01001">
    <property type="entry name" value="SDH_CYT_2"/>
    <property type="match status" value="1"/>
</dbReference>
<comment type="subcellular location">
    <subcellularLocation>
        <location evidence="2">Cell inner membrane</location>
        <topology evidence="2">Multi-pass membrane protein</topology>
    </subcellularLocation>
</comment>
<dbReference type="InterPro" id="IPR000701">
    <property type="entry name" value="SuccDH_FuR_B_TM-su"/>
</dbReference>
<keyword evidence="12 18" id="KW-0479">Metal-binding</keyword>
<dbReference type="Pfam" id="PF01127">
    <property type="entry name" value="Sdh_cyt"/>
    <property type="match status" value="1"/>
</dbReference>
<dbReference type="Gene3D" id="1.20.1300.10">
    <property type="entry name" value="Fumarate reductase/succinate dehydrogenase, transmembrane subunit"/>
    <property type="match status" value="1"/>
</dbReference>
<feature type="binding site" description="axial binding residue" evidence="18">
    <location>
        <position position="80"/>
    </location>
    <ligand>
        <name>heme</name>
        <dbReference type="ChEBI" id="CHEBI:30413"/>
        <note>ligand shared with second transmembrane subunit</note>
    </ligand>
    <ligandPart>
        <name>Fe</name>
        <dbReference type="ChEBI" id="CHEBI:18248"/>
    </ligandPart>
</feature>
<dbReference type="EMBL" id="CP007509">
    <property type="protein sequence ID" value="AHY43286.1"/>
    <property type="molecule type" value="Genomic_DNA"/>
</dbReference>
<dbReference type="CDD" id="cd03499">
    <property type="entry name" value="SQR_TypeC_SdhC"/>
    <property type="match status" value="1"/>
</dbReference>
<comment type="cofactor">
    <cofactor evidence="18">
        <name>heme</name>
        <dbReference type="ChEBI" id="CHEBI:30413"/>
    </cofactor>
    <text evidence="18">The heme is bound between the two transmembrane subunits.</text>
</comment>
<evidence type="ECO:0000256" key="9">
    <source>
        <dbReference type="ARBA" id="ARBA00022532"/>
    </source>
</evidence>
<dbReference type="OrthoDB" id="9799441at2"/>
<keyword evidence="7" id="KW-1003">Cell membrane</keyword>
<proteinExistence type="inferred from homology"/>
<dbReference type="KEGG" id="pstu:UIB01_12680"/>
<dbReference type="GO" id="GO:0009055">
    <property type="term" value="F:electron transfer activity"/>
    <property type="evidence" value="ECO:0007669"/>
    <property type="project" value="InterPro"/>
</dbReference>
<dbReference type="AlphaFoldDB" id="A0A023WTG4"/>
<comment type="subunit">
    <text evidence="17">Part of an enzyme complex containing four subunits: a flavoprotein, an iron-sulfur protein, plus two membrane-anchoring proteins, SdhC and SdhD. The complex can form homotrimers.</text>
</comment>
<evidence type="ECO:0000256" key="1">
    <source>
        <dbReference type="ARBA" id="ARBA00004050"/>
    </source>
</evidence>
<evidence type="ECO:0000256" key="17">
    <source>
        <dbReference type="ARBA" id="ARBA00025912"/>
    </source>
</evidence>
<evidence type="ECO:0000256" key="11">
    <source>
        <dbReference type="ARBA" id="ARBA00022692"/>
    </source>
</evidence>
<dbReference type="GO" id="GO:0046872">
    <property type="term" value="F:metal ion binding"/>
    <property type="evidence" value="ECO:0007669"/>
    <property type="project" value="UniProtKB-KW"/>
</dbReference>
<reference evidence="20 21" key="1">
    <citation type="submission" date="2014-03" db="EMBL/GenBank/DDBJ databases">
        <title>Complete genome sequence of Pseudomonas stutzeri 19SMN4.</title>
        <authorList>
            <person name="Brunet-Galmes I."/>
            <person name="Nogales B."/>
            <person name="Busquets A."/>
            <person name="Pena A."/>
            <person name="Gomila M."/>
            <person name="Garcia-Valdes E."/>
            <person name="Lalucat J."/>
            <person name="Bennasar A."/>
            <person name="Bosch R."/>
        </authorList>
    </citation>
    <scope>NUCLEOTIDE SEQUENCE [LARGE SCALE GENOMIC DNA]</scope>
    <source>
        <strain evidence="20 21">19SMN4</strain>
    </source>
</reference>
<dbReference type="NCBIfam" id="TIGR02970">
    <property type="entry name" value="succ_dehyd_cytB"/>
    <property type="match status" value="1"/>
</dbReference>
<evidence type="ECO:0000256" key="2">
    <source>
        <dbReference type="ARBA" id="ARBA00004429"/>
    </source>
</evidence>
<dbReference type="PATRIC" id="fig|316.97.peg.2537"/>
<keyword evidence="8" id="KW-0997">Cell inner membrane</keyword>
<dbReference type="GO" id="GO:0006099">
    <property type="term" value="P:tricarboxylic acid cycle"/>
    <property type="evidence" value="ECO:0007669"/>
    <property type="project" value="UniProtKB-KW"/>
</dbReference>
<keyword evidence="10 18" id="KW-0349">Heme</keyword>
<evidence type="ECO:0000313" key="21">
    <source>
        <dbReference type="Proteomes" id="UP000025238"/>
    </source>
</evidence>
<protein>
    <recommendedName>
        <fullName evidence="5">Succinate dehydrogenase cytochrome b556 subunit</fullName>
    </recommendedName>
</protein>
<dbReference type="InterPro" id="IPR014314">
    <property type="entry name" value="Succ_DH_cytb556"/>
</dbReference>
<evidence type="ECO:0000256" key="16">
    <source>
        <dbReference type="ARBA" id="ARBA00023136"/>
    </source>
</evidence>
<sequence length="124" mass="13341">MKSQRPVNLDLRTIKLPITAYTSILHRVSGVILFVGIALLLLALDTSLSSPEGFEDVRAYLSSPLAKLVSWALLSALLYHLVAGVRHLIMDTGHGETLEGGKLGSKIVIAVSAVLIVLAGVWIW</sequence>
<feature type="transmembrane region" description="Helical" evidence="19">
    <location>
        <begin position="21"/>
        <end position="44"/>
    </location>
</feature>
<dbReference type="PANTHER" id="PTHR10978">
    <property type="entry name" value="SUCCINATE DEHYDROGENASE CYTOCHROME B560 SUBUNIT"/>
    <property type="match status" value="1"/>
</dbReference>
<comment type="similarity">
    <text evidence="4">Belongs to the cytochrome b560 family.</text>
</comment>
<dbReference type="PANTHER" id="PTHR10978:SF5">
    <property type="entry name" value="SUCCINATE DEHYDROGENASE CYTOCHROME B560 SUBUNIT, MITOCHONDRIAL"/>
    <property type="match status" value="1"/>
</dbReference>
<evidence type="ECO:0000256" key="8">
    <source>
        <dbReference type="ARBA" id="ARBA00022519"/>
    </source>
</evidence>
<evidence type="ECO:0000256" key="5">
    <source>
        <dbReference type="ARBA" id="ARBA00020076"/>
    </source>
</evidence>
<evidence type="ECO:0000256" key="14">
    <source>
        <dbReference type="ARBA" id="ARBA00022989"/>
    </source>
</evidence>
<evidence type="ECO:0000256" key="3">
    <source>
        <dbReference type="ARBA" id="ARBA00005163"/>
    </source>
</evidence>
<dbReference type="SUPFAM" id="SSF81343">
    <property type="entry name" value="Fumarate reductase respiratory complex transmembrane subunits"/>
    <property type="match status" value="1"/>
</dbReference>
<dbReference type="Proteomes" id="UP000025238">
    <property type="component" value="Chromosome"/>
</dbReference>
<keyword evidence="11 19" id="KW-0812">Transmembrane</keyword>
<dbReference type="PIRSF" id="PIRSF000178">
    <property type="entry name" value="SDH_cyt_b560"/>
    <property type="match status" value="1"/>
</dbReference>
<evidence type="ECO:0000256" key="12">
    <source>
        <dbReference type="ARBA" id="ARBA00022723"/>
    </source>
</evidence>
<accession>A0A023WTG4</accession>
<feature type="transmembrane region" description="Helical" evidence="19">
    <location>
        <begin position="103"/>
        <end position="123"/>
    </location>
</feature>
<dbReference type="InterPro" id="IPR018495">
    <property type="entry name" value="Succ_DH_cyt_bsu_CS"/>
</dbReference>
<gene>
    <name evidence="20" type="ORF">UIB01_12680</name>
</gene>
<dbReference type="GO" id="GO:0005886">
    <property type="term" value="C:plasma membrane"/>
    <property type="evidence" value="ECO:0007669"/>
    <property type="project" value="UniProtKB-SubCell"/>
</dbReference>
<keyword evidence="13" id="KW-0249">Electron transport</keyword>
<evidence type="ECO:0000256" key="10">
    <source>
        <dbReference type="ARBA" id="ARBA00022617"/>
    </source>
</evidence>
<organism evidence="20 21">
    <name type="scientific">Stutzerimonas stutzeri</name>
    <name type="common">Pseudomonas stutzeri</name>
    <dbReference type="NCBI Taxonomy" id="316"/>
    <lineage>
        <taxon>Bacteria</taxon>
        <taxon>Pseudomonadati</taxon>
        <taxon>Pseudomonadota</taxon>
        <taxon>Gammaproteobacteria</taxon>
        <taxon>Pseudomonadales</taxon>
        <taxon>Pseudomonadaceae</taxon>
        <taxon>Stutzerimonas</taxon>
    </lineage>
</organism>
<evidence type="ECO:0000256" key="7">
    <source>
        <dbReference type="ARBA" id="ARBA00022475"/>
    </source>
</evidence>
<name>A0A023WTG4_STUST</name>
<keyword evidence="15 18" id="KW-0408">Iron</keyword>
<evidence type="ECO:0000256" key="6">
    <source>
        <dbReference type="ARBA" id="ARBA00022448"/>
    </source>
</evidence>
<feature type="transmembrane region" description="Helical" evidence="19">
    <location>
        <begin position="64"/>
        <end position="82"/>
    </location>
</feature>
<dbReference type="FunFam" id="1.20.1300.10:FF:000005">
    <property type="entry name" value="Succinate dehydrogenase cytochrome b556 subunit"/>
    <property type="match status" value="1"/>
</dbReference>
<evidence type="ECO:0000256" key="18">
    <source>
        <dbReference type="PIRSR" id="PIRSR000178-1"/>
    </source>
</evidence>
<keyword evidence="16 19" id="KW-0472">Membrane</keyword>
<evidence type="ECO:0000313" key="20">
    <source>
        <dbReference type="EMBL" id="AHY43286.1"/>
    </source>
</evidence>
<dbReference type="InterPro" id="IPR034804">
    <property type="entry name" value="SQR/QFR_C/D"/>
</dbReference>
<dbReference type="PROSITE" id="PS01000">
    <property type="entry name" value="SDH_CYT_1"/>
    <property type="match status" value="1"/>
</dbReference>
<evidence type="ECO:0000256" key="13">
    <source>
        <dbReference type="ARBA" id="ARBA00022982"/>
    </source>
</evidence>
<comment type="function">
    <text evidence="1">Membrane-anchoring subunit of succinate dehydrogenase (SDH).</text>
</comment>